<protein>
    <submittedName>
        <fullName evidence="1">Spore germination protein PE</fullName>
    </submittedName>
</protein>
<dbReference type="EMBL" id="JAUSSU010000002">
    <property type="protein sequence ID" value="MDQ0111673.1"/>
    <property type="molecule type" value="Genomic_DNA"/>
</dbReference>
<keyword evidence="2" id="KW-1185">Reference proteome</keyword>
<evidence type="ECO:0000313" key="1">
    <source>
        <dbReference type="EMBL" id="MDQ0111673.1"/>
    </source>
</evidence>
<dbReference type="Pfam" id="PF10970">
    <property type="entry name" value="GerPE"/>
    <property type="match status" value="1"/>
</dbReference>
<comment type="caution">
    <text evidence="1">The sequence shown here is derived from an EMBL/GenBank/DDBJ whole genome shotgun (WGS) entry which is preliminary data.</text>
</comment>
<dbReference type="InterPro" id="IPR024496">
    <property type="entry name" value="Spore_germ_GerPE"/>
</dbReference>
<reference evidence="1 2" key="1">
    <citation type="submission" date="2023-07" db="EMBL/GenBank/DDBJ databases">
        <title>Sorghum-associated microbial communities from plants grown in Nebraska, USA.</title>
        <authorList>
            <person name="Schachtman D."/>
        </authorList>
    </citation>
    <scope>NUCLEOTIDE SEQUENCE [LARGE SCALE GENOMIC DNA]</scope>
    <source>
        <strain evidence="1 2">CC482</strain>
    </source>
</reference>
<sequence length="145" mass="16093">MQNKLYPDDTHPIRTARIGAVCLIDVSSSGAVQFGDRGETNAKLRAIALQRQEDHTTAGDVFYESYRIFDRDLPELVDPEYADGQGVHIERVNADPFITVGYIHVTATGAASSLLCGNCMRVNSESRIMHIRQYPRPRPIPGAFC</sequence>
<dbReference type="RefSeq" id="WP_307201819.1">
    <property type="nucleotide sequence ID" value="NZ_JAUSSU010000002.1"/>
</dbReference>
<accession>A0ABT9TWD3</accession>
<dbReference type="Proteomes" id="UP001229346">
    <property type="component" value="Unassembled WGS sequence"/>
</dbReference>
<proteinExistence type="predicted"/>
<gene>
    <name evidence="1" type="ORF">J2T15_001106</name>
</gene>
<name>A0ABT9TWD3_PAEHA</name>
<organism evidence="1 2">
    <name type="scientific">Paenibacillus harenae</name>
    <dbReference type="NCBI Taxonomy" id="306543"/>
    <lineage>
        <taxon>Bacteria</taxon>
        <taxon>Bacillati</taxon>
        <taxon>Bacillota</taxon>
        <taxon>Bacilli</taxon>
        <taxon>Bacillales</taxon>
        <taxon>Paenibacillaceae</taxon>
        <taxon>Paenibacillus</taxon>
    </lineage>
</organism>
<evidence type="ECO:0000313" key="2">
    <source>
        <dbReference type="Proteomes" id="UP001229346"/>
    </source>
</evidence>